<keyword evidence="11" id="KW-1185">Reference proteome</keyword>
<dbReference type="Pfam" id="PF02518">
    <property type="entry name" value="HATPase_c"/>
    <property type="match status" value="1"/>
</dbReference>
<dbReference type="SMART" id="SM00388">
    <property type="entry name" value="HisKA"/>
    <property type="match status" value="1"/>
</dbReference>
<keyword evidence="8" id="KW-1133">Transmembrane helix</keyword>
<evidence type="ECO:0000256" key="5">
    <source>
        <dbReference type="ARBA" id="ARBA00022679"/>
    </source>
</evidence>
<dbReference type="InterPro" id="IPR036097">
    <property type="entry name" value="HisK_dim/P_sf"/>
</dbReference>
<evidence type="ECO:0000256" key="8">
    <source>
        <dbReference type="SAM" id="Phobius"/>
    </source>
</evidence>
<sequence length="304" mass="35574">MFYMRLLLPFMFFTIFYLVYKRYMERKRLNQLVNLLKEVESGNYSKRGVIPLNDEYSEIYYLINKIIRRNQNDIIEINRLNQGNKRIMTSLSHDIKTPIASLLGYLEAIDKKLVDEDEREEYFKIALDKAYKLNEYTNELFQLLQLESGEYILRNQSCNICEETRKNFIAWVPILEKHNIKYKVNIPEGNIITTLDVQAYERILDNLIKNAIIHSRCEEINIDLIEKENMIQVKISDDGIGIPRNSKDMIMDRLYKVDTSRKTKGSGLGLAIVKELADKCNISLKYDSEEGKGSSFILGVKKAL</sequence>
<feature type="transmembrane region" description="Helical" evidence="8">
    <location>
        <begin position="6"/>
        <end position="23"/>
    </location>
</feature>
<dbReference type="PROSITE" id="PS50109">
    <property type="entry name" value="HIS_KIN"/>
    <property type="match status" value="1"/>
</dbReference>
<dbReference type="EC" id="2.7.13.3" evidence="3"/>
<dbReference type="Pfam" id="PF00512">
    <property type="entry name" value="HisKA"/>
    <property type="match status" value="1"/>
</dbReference>
<dbReference type="CDD" id="cd00075">
    <property type="entry name" value="HATPase"/>
    <property type="match status" value="1"/>
</dbReference>
<evidence type="ECO:0000259" key="9">
    <source>
        <dbReference type="PROSITE" id="PS50109"/>
    </source>
</evidence>
<dbReference type="SMART" id="SM00387">
    <property type="entry name" value="HATPase_c"/>
    <property type="match status" value="1"/>
</dbReference>
<name>A0ABT1S6F5_9FIRM</name>
<keyword evidence="5" id="KW-0808">Transferase</keyword>
<evidence type="ECO:0000256" key="1">
    <source>
        <dbReference type="ARBA" id="ARBA00000085"/>
    </source>
</evidence>
<dbReference type="InterPro" id="IPR003661">
    <property type="entry name" value="HisK_dim/P_dom"/>
</dbReference>
<dbReference type="EMBL" id="JANGAC010000002">
    <property type="protein sequence ID" value="MCQ4922048.1"/>
    <property type="molecule type" value="Genomic_DNA"/>
</dbReference>
<dbReference type="PANTHER" id="PTHR45453">
    <property type="entry name" value="PHOSPHATE REGULON SENSOR PROTEIN PHOR"/>
    <property type="match status" value="1"/>
</dbReference>
<dbReference type="SUPFAM" id="SSF55874">
    <property type="entry name" value="ATPase domain of HSP90 chaperone/DNA topoisomerase II/histidine kinase"/>
    <property type="match status" value="1"/>
</dbReference>
<dbReference type="InterPro" id="IPR036890">
    <property type="entry name" value="HATPase_C_sf"/>
</dbReference>
<comment type="caution">
    <text evidence="10">The sequence shown here is derived from an EMBL/GenBank/DDBJ whole genome shotgun (WGS) entry which is preliminary data.</text>
</comment>
<proteinExistence type="predicted"/>
<dbReference type="Gene3D" id="3.30.565.10">
    <property type="entry name" value="Histidine kinase-like ATPase, C-terminal domain"/>
    <property type="match status" value="1"/>
</dbReference>
<dbReference type="Gene3D" id="1.10.287.130">
    <property type="match status" value="1"/>
</dbReference>
<evidence type="ECO:0000256" key="3">
    <source>
        <dbReference type="ARBA" id="ARBA00012438"/>
    </source>
</evidence>
<dbReference type="Proteomes" id="UP001524478">
    <property type="component" value="Unassembled WGS sequence"/>
</dbReference>
<evidence type="ECO:0000256" key="6">
    <source>
        <dbReference type="ARBA" id="ARBA00022777"/>
    </source>
</evidence>
<gene>
    <name evidence="10" type="ORF">NE686_03040</name>
</gene>
<protein>
    <recommendedName>
        <fullName evidence="3">histidine kinase</fullName>
        <ecNumber evidence="3">2.7.13.3</ecNumber>
    </recommendedName>
</protein>
<dbReference type="CDD" id="cd00082">
    <property type="entry name" value="HisKA"/>
    <property type="match status" value="1"/>
</dbReference>
<dbReference type="GO" id="GO:0016301">
    <property type="term" value="F:kinase activity"/>
    <property type="evidence" value="ECO:0007669"/>
    <property type="project" value="UniProtKB-KW"/>
</dbReference>
<dbReference type="RefSeq" id="WP_256310381.1">
    <property type="nucleotide sequence ID" value="NZ_JANGAC010000002.1"/>
</dbReference>
<comment type="subcellular location">
    <subcellularLocation>
        <location evidence="2">Membrane</location>
    </subcellularLocation>
</comment>
<keyword evidence="8" id="KW-0472">Membrane</keyword>
<dbReference type="InterPro" id="IPR003594">
    <property type="entry name" value="HATPase_dom"/>
</dbReference>
<keyword evidence="6 10" id="KW-0418">Kinase</keyword>
<dbReference type="SUPFAM" id="SSF47384">
    <property type="entry name" value="Homodimeric domain of signal transducing histidine kinase"/>
    <property type="match status" value="1"/>
</dbReference>
<keyword evidence="4" id="KW-0597">Phosphoprotein</keyword>
<dbReference type="PANTHER" id="PTHR45453:SF1">
    <property type="entry name" value="PHOSPHATE REGULON SENSOR PROTEIN PHOR"/>
    <property type="match status" value="1"/>
</dbReference>
<keyword evidence="7" id="KW-0902">Two-component regulatory system</keyword>
<evidence type="ECO:0000313" key="11">
    <source>
        <dbReference type="Proteomes" id="UP001524478"/>
    </source>
</evidence>
<dbReference type="InterPro" id="IPR004358">
    <property type="entry name" value="Sig_transdc_His_kin-like_C"/>
</dbReference>
<reference evidence="10 11" key="1">
    <citation type="submission" date="2022-06" db="EMBL/GenBank/DDBJ databases">
        <title>Isolation of gut microbiota from human fecal samples.</title>
        <authorList>
            <person name="Pamer E.G."/>
            <person name="Barat B."/>
            <person name="Waligurski E."/>
            <person name="Medina S."/>
            <person name="Paddock L."/>
            <person name="Mostad J."/>
        </authorList>
    </citation>
    <scope>NUCLEOTIDE SEQUENCE [LARGE SCALE GENOMIC DNA]</scope>
    <source>
        <strain evidence="10 11">DFI.7.95</strain>
    </source>
</reference>
<evidence type="ECO:0000256" key="7">
    <source>
        <dbReference type="ARBA" id="ARBA00023012"/>
    </source>
</evidence>
<dbReference type="InterPro" id="IPR005467">
    <property type="entry name" value="His_kinase_dom"/>
</dbReference>
<keyword evidence="8" id="KW-0812">Transmembrane</keyword>
<comment type="catalytic activity">
    <reaction evidence="1">
        <text>ATP + protein L-histidine = ADP + protein N-phospho-L-histidine.</text>
        <dbReference type="EC" id="2.7.13.3"/>
    </reaction>
</comment>
<feature type="domain" description="Histidine kinase" evidence="9">
    <location>
        <begin position="90"/>
        <end position="304"/>
    </location>
</feature>
<dbReference type="PRINTS" id="PR00344">
    <property type="entry name" value="BCTRLSENSOR"/>
</dbReference>
<evidence type="ECO:0000256" key="2">
    <source>
        <dbReference type="ARBA" id="ARBA00004370"/>
    </source>
</evidence>
<accession>A0ABT1S6F5</accession>
<evidence type="ECO:0000313" key="10">
    <source>
        <dbReference type="EMBL" id="MCQ4922048.1"/>
    </source>
</evidence>
<evidence type="ECO:0000256" key="4">
    <source>
        <dbReference type="ARBA" id="ARBA00022553"/>
    </source>
</evidence>
<dbReference type="InterPro" id="IPR050351">
    <property type="entry name" value="BphY/WalK/GraS-like"/>
</dbReference>
<organism evidence="10 11">
    <name type="scientific">Tissierella carlieri</name>
    <dbReference type="NCBI Taxonomy" id="689904"/>
    <lineage>
        <taxon>Bacteria</taxon>
        <taxon>Bacillati</taxon>
        <taxon>Bacillota</taxon>
        <taxon>Tissierellia</taxon>
        <taxon>Tissierellales</taxon>
        <taxon>Tissierellaceae</taxon>
        <taxon>Tissierella</taxon>
    </lineage>
</organism>